<organism evidence="1">
    <name type="scientific">Acinetobacter baumannii</name>
    <dbReference type="NCBI Taxonomy" id="470"/>
    <lineage>
        <taxon>Bacteria</taxon>
        <taxon>Pseudomonadati</taxon>
        <taxon>Pseudomonadota</taxon>
        <taxon>Gammaproteobacteria</taxon>
        <taxon>Moraxellales</taxon>
        <taxon>Moraxellaceae</taxon>
        <taxon>Acinetobacter</taxon>
        <taxon>Acinetobacter calcoaceticus/baumannii complex</taxon>
    </lineage>
</organism>
<keyword evidence="1" id="KW-0614">Plasmid</keyword>
<evidence type="ECO:0000313" key="1">
    <source>
        <dbReference type="EMBL" id="AVR61232.1"/>
    </source>
</evidence>
<accession>A0A384YUW5</accession>
<name>A0A384YUW5_ACIBA</name>
<dbReference type="AlphaFoldDB" id="A0A384YUW5"/>
<sequence length="97" mass="11220">MPKYPDDDYLSRQEIDDLRSEAKHPAKYMKAFFDFKIEARYSFSVNWSAEDREFVGLCAEFPSLSWLDPDSDKARSGIERLVFDVLQDMSSTGEAIP</sequence>
<gene>
    <name evidence="1" type="primary">hicB</name>
    <name evidence="1" type="ORF">pAb825_12_12</name>
</gene>
<proteinExistence type="predicted"/>
<protein>
    <submittedName>
        <fullName evidence="1">HicB</fullName>
    </submittedName>
</protein>
<reference evidence="1" key="1">
    <citation type="submission" date="2017-10" db="EMBL/GenBank/DDBJ databases">
        <title>Acinetobacter baumannii strain Ab825 complete plasmid pAb825_12.</title>
        <authorList>
            <person name="Cameranesi M.M."/>
            <person name="Repizo G.D."/>
        </authorList>
    </citation>
    <scope>NUCLEOTIDE SEQUENCE</scope>
    <source>
        <strain evidence="1">Ab825</strain>
        <plasmid evidence="1">pAb825_12</plasmid>
    </source>
</reference>
<dbReference type="EMBL" id="MG100203">
    <property type="protein sequence ID" value="AVR61232.1"/>
    <property type="molecule type" value="Genomic_DNA"/>
</dbReference>
<geneLocation type="plasmid" evidence="1">
    <name>pAb825_12</name>
</geneLocation>